<evidence type="ECO:0000313" key="2">
    <source>
        <dbReference type="EMBL" id="TLC98236.1"/>
    </source>
</evidence>
<dbReference type="RefSeq" id="WP_138003919.1">
    <property type="nucleotide sequence ID" value="NZ_QGQD01000100.1"/>
</dbReference>
<protein>
    <recommendedName>
        <fullName evidence="4">RNA polymerase sigma factor, sigma-70 family</fullName>
    </recommendedName>
</protein>
<reference evidence="2 3" key="1">
    <citation type="journal article" date="2019" name="Anaerobe">
        <title>Detection of Robinsoniella peoriensis in multiple bone samples of a trauma patient.</title>
        <authorList>
            <person name="Schrottner P."/>
            <person name="Hartwich K."/>
            <person name="Bunk B."/>
            <person name="Schober I."/>
            <person name="Helbig S."/>
            <person name="Rudolph W.W."/>
            <person name="Gunzer F."/>
        </authorList>
    </citation>
    <scope>NUCLEOTIDE SEQUENCE [LARGE SCALE GENOMIC DNA]</scope>
    <source>
        <strain evidence="2 3">DSM 106044</strain>
    </source>
</reference>
<name>A0A4U8Q106_9FIRM</name>
<evidence type="ECO:0000256" key="1">
    <source>
        <dbReference type="SAM" id="Coils"/>
    </source>
</evidence>
<evidence type="ECO:0008006" key="4">
    <source>
        <dbReference type="Google" id="ProtNLM"/>
    </source>
</evidence>
<organism evidence="2 3">
    <name type="scientific">Robinsoniella peoriensis</name>
    <dbReference type="NCBI Taxonomy" id="180332"/>
    <lineage>
        <taxon>Bacteria</taxon>
        <taxon>Bacillati</taxon>
        <taxon>Bacillota</taxon>
        <taxon>Clostridia</taxon>
        <taxon>Lachnospirales</taxon>
        <taxon>Lachnospiraceae</taxon>
        <taxon>Robinsoniella</taxon>
    </lineage>
</organism>
<dbReference type="Proteomes" id="UP000306509">
    <property type="component" value="Unassembled WGS sequence"/>
</dbReference>
<evidence type="ECO:0000313" key="3">
    <source>
        <dbReference type="Proteomes" id="UP000306509"/>
    </source>
</evidence>
<gene>
    <name evidence="2" type="ORF">DSM106044_04937</name>
</gene>
<keyword evidence="3" id="KW-1185">Reference proteome</keyword>
<sequence>MLDKKMLEEYKVLGKEIASLKMQLADKKNQAMGCSKDKRRRVLELEKKLKHQMEECEAQKLEVEEFITDIEDVTTRMIFRYLYLENLTQKEVERKIHLDQSVISKRVTGYLKLHSMHKNT</sequence>
<dbReference type="AlphaFoldDB" id="A0A4U8Q106"/>
<keyword evidence="1" id="KW-0175">Coiled coil</keyword>
<feature type="coiled-coil region" evidence="1">
    <location>
        <begin position="10"/>
        <end position="62"/>
    </location>
</feature>
<proteinExistence type="predicted"/>
<accession>A0A4U8Q106</accession>
<comment type="caution">
    <text evidence="2">The sequence shown here is derived from an EMBL/GenBank/DDBJ whole genome shotgun (WGS) entry which is preliminary data.</text>
</comment>
<dbReference type="EMBL" id="QGQD01000100">
    <property type="protein sequence ID" value="TLC98236.1"/>
    <property type="molecule type" value="Genomic_DNA"/>
</dbReference>